<evidence type="ECO:0000256" key="1">
    <source>
        <dbReference type="SAM" id="MobiDB-lite"/>
    </source>
</evidence>
<dbReference type="EMBL" id="JARKHS020035832">
    <property type="protein sequence ID" value="KAK8756872.1"/>
    <property type="molecule type" value="Genomic_DNA"/>
</dbReference>
<feature type="compositionally biased region" description="Polar residues" evidence="1">
    <location>
        <begin position="1"/>
        <end position="11"/>
    </location>
</feature>
<sequence length="193" mass="21512">MSEKSSASLPLQSLGGRRNQREDLGGTSYQTPRKRTQLLRCHGGNRQRHRTSCVTSPHVSVSDLACMTSAAERALQGVVFRSSPVRIISPGLQALAVNIRLRKRAHGLALLVKWYLASRLMASWFSTPESKSLGAGASRQLAPVALWRPGFQRRSRSWDLARERPVLRCHGDNRQRTGYCCCAAASWWADVDR</sequence>
<accession>A0AAQ4D332</accession>
<dbReference type="Proteomes" id="UP001321473">
    <property type="component" value="Unassembled WGS sequence"/>
</dbReference>
<protein>
    <submittedName>
        <fullName evidence="2">Uncharacterized protein</fullName>
    </submittedName>
</protein>
<feature type="region of interest" description="Disordered" evidence="1">
    <location>
        <begin position="1"/>
        <end position="34"/>
    </location>
</feature>
<reference evidence="2 3" key="1">
    <citation type="journal article" date="2023" name="Arcadia Sci">
        <title>De novo assembly of a long-read Amblyomma americanum tick genome.</title>
        <authorList>
            <person name="Chou S."/>
            <person name="Poskanzer K.E."/>
            <person name="Rollins M."/>
            <person name="Thuy-Boun P.S."/>
        </authorList>
    </citation>
    <scope>NUCLEOTIDE SEQUENCE [LARGE SCALE GENOMIC DNA]</scope>
    <source>
        <strain evidence="2">F_SG_1</strain>
        <tissue evidence="2">Salivary glands</tissue>
    </source>
</reference>
<evidence type="ECO:0000313" key="2">
    <source>
        <dbReference type="EMBL" id="KAK8756872.1"/>
    </source>
</evidence>
<name>A0AAQ4D332_AMBAM</name>
<organism evidence="2 3">
    <name type="scientific">Amblyomma americanum</name>
    <name type="common">Lone star tick</name>
    <dbReference type="NCBI Taxonomy" id="6943"/>
    <lineage>
        <taxon>Eukaryota</taxon>
        <taxon>Metazoa</taxon>
        <taxon>Ecdysozoa</taxon>
        <taxon>Arthropoda</taxon>
        <taxon>Chelicerata</taxon>
        <taxon>Arachnida</taxon>
        <taxon>Acari</taxon>
        <taxon>Parasitiformes</taxon>
        <taxon>Ixodida</taxon>
        <taxon>Ixodoidea</taxon>
        <taxon>Ixodidae</taxon>
        <taxon>Amblyomminae</taxon>
        <taxon>Amblyomma</taxon>
    </lineage>
</organism>
<evidence type="ECO:0000313" key="3">
    <source>
        <dbReference type="Proteomes" id="UP001321473"/>
    </source>
</evidence>
<gene>
    <name evidence="2" type="ORF">V5799_000426</name>
</gene>
<comment type="caution">
    <text evidence="2">The sequence shown here is derived from an EMBL/GenBank/DDBJ whole genome shotgun (WGS) entry which is preliminary data.</text>
</comment>
<keyword evidence="3" id="KW-1185">Reference proteome</keyword>
<proteinExistence type="predicted"/>
<dbReference type="AlphaFoldDB" id="A0AAQ4D332"/>